<reference evidence="7 8" key="1">
    <citation type="journal article" date="2016" name="Nat. Commun.">
        <title>Thousands of microbial genomes shed light on interconnected biogeochemical processes in an aquifer system.</title>
        <authorList>
            <person name="Anantharaman K."/>
            <person name="Brown C.T."/>
            <person name="Hug L.A."/>
            <person name="Sharon I."/>
            <person name="Castelle C.J."/>
            <person name="Probst A.J."/>
            <person name="Thomas B.C."/>
            <person name="Singh A."/>
            <person name="Wilkins M.J."/>
            <person name="Karaoz U."/>
            <person name="Brodie E.L."/>
            <person name="Williams K.H."/>
            <person name="Hubbard S.S."/>
            <person name="Banfield J.F."/>
        </authorList>
    </citation>
    <scope>NUCLEOTIDE SEQUENCE [LARGE SCALE GENOMIC DNA]</scope>
</reference>
<comment type="catalytic activity">
    <reaction evidence="5">
        <text>GDP-beta-L-fucose + NADP(+) = GDP-4-dehydro-alpha-D-rhamnose + NADPH + H(+)</text>
        <dbReference type="Rhea" id="RHEA:18885"/>
        <dbReference type="ChEBI" id="CHEBI:15378"/>
        <dbReference type="ChEBI" id="CHEBI:57273"/>
        <dbReference type="ChEBI" id="CHEBI:57783"/>
        <dbReference type="ChEBI" id="CHEBI:57964"/>
        <dbReference type="ChEBI" id="CHEBI:58349"/>
        <dbReference type="EC" id="1.1.1.271"/>
    </reaction>
</comment>
<dbReference type="AlphaFoldDB" id="A0A1F5E7J3"/>
<name>A0A1F5E7J3_9BACT</name>
<dbReference type="PANTHER" id="PTHR43238">
    <property type="entry name" value="GDP-L-FUCOSE SYNTHASE"/>
    <property type="match status" value="1"/>
</dbReference>
<feature type="site" description="Important for catalytic activity" evidence="5">
    <location>
        <position position="112"/>
    </location>
</feature>
<dbReference type="SUPFAM" id="SSF51735">
    <property type="entry name" value="NAD(P)-binding Rossmann-fold domains"/>
    <property type="match status" value="1"/>
</dbReference>
<organism evidence="7 8">
    <name type="scientific">Candidatus Beckwithbacteria bacterium RBG_13_42_9</name>
    <dbReference type="NCBI Taxonomy" id="1797457"/>
    <lineage>
        <taxon>Bacteria</taxon>
        <taxon>Candidatus Beckwithiibacteriota</taxon>
    </lineage>
</organism>
<feature type="domain" description="NAD-dependent epimerase/dehydratase" evidence="6">
    <location>
        <begin position="11"/>
        <end position="240"/>
    </location>
</feature>
<feature type="binding site" evidence="5">
    <location>
        <position position="205"/>
    </location>
    <ligand>
        <name>substrate</name>
    </ligand>
</feature>
<feature type="active site" description="Proton donor/acceptor" evidence="5">
    <location>
        <position position="139"/>
    </location>
</feature>
<dbReference type="GO" id="GO:0050577">
    <property type="term" value="F:GDP-L-fucose synthase activity"/>
    <property type="evidence" value="ECO:0007669"/>
    <property type="project" value="UniProtKB-UniRule"/>
</dbReference>
<feature type="binding site" evidence="5">
    <location>
        <position position="182"/>
    </location>
    <ligand>
        <name>NADP(+)</name>
        <dbReference type="ChEBI" id="CHEBI:58349"/>
    </ligand>
</feature>
<evidence type="ECO:0000259" key="6">
    <source>
        <dbReference type="Pfam" id="PF01370"/>
    </source>
</evidence>
<comment type="caution">
    <text evidence="5">Lacks conserved residue(s) required for the propagation of feature annotation.</text>
</comment>
<comment type="similarity">
    <text evidence="1 5">Belongs to the NAD(P)-dependent epimerase/dehydratase family. Fucose synthase subfamily.</text>
</comment>
<dbReference type="UniPathway" id="UPA00128">
    <property type="reaction ID" value="UER00191"/>
</dbReference>
<keyword evidence="2 5" id="KW-0521">NADP</keyword>
<proteinExistence type="inferred from homology"/>
<feature type="binding site" evidence="5">
    <location>
        <position position="272"/>
    </location>
    <ligand>
        <name>substrate</name>
    </ligand>
</feature>
<evidence type="ECO:0000313" key="8">
    <source>
        <dbReference type="Proteomes" id="UP000177006"/>
    </source>
</evidence>
<dbReference type="GO" id="GO:0042351">
    <property type="term" value="P:'de novo' GDP-L-fucose biosynthetic process"/>
    <property type="evidence" value="ECO:0007669"/>
    <property type="project" value="UniProtKB-UniRule"/>
</dbReference>
<evidence type="ECO:0000256" key="4">
    <source>
        <dbReference type="ARBA" id="ARBA00023235"/>
    </source>
</evidence>
<feature type="binding site" evidence="5">
    <location>
        <position position="212"/>
    </location>
    <ligand>
        <name>substrate</name>
    </ligand>
</feature>
<dbReference type="InterPro" id="IPR028614">
    <property type="entry name" value="GDP_fucose/colitose_synth"/>
</dbReference>
<dbReference type="EC" id="1.1.1.271" evidence="5"/>
<accession>A0A1F5E7J3</accession>
<dbReference type="Gene3D" id="3.90.25.10">
    <property type="entry name" value="UDP-galactose 4-epimerase, domain 1"/>
    <property type="match status" value="1"/>
</dbReference>
<dbReference type="InterPro" id="IPR036291">
    <property type="entry name" value="NAD(P)-bd_dom_sf"/>
</dbReference>
<comment type="function">
    <text evidence="5">Catalyzes the two-step NADP-dependent conversion of GDP-4-dehydro-6-deoxy-D-mannose to GDP-fucose, involving an epimerase and a reductase reaction.</text>
</comment>
<sequence>MSKYFWKNKRVLVTGGHGFLGTHLVKLLKIYRPQRLYVPTAKEIDLRRLGHCRKSVNNIDLVIHLAGIVGGIGFNQRIPGKMFYDNLIMGTQLMEEARKAKVKKFVSIGTICAYPKYTPIPFKEENLWNGYPEETNAPYGLAKKMLLVQGQAYRQQYGFNAIYLLPVNLYGPGDKFDPEFSHVIPALIKRFFEAKKLNKKKITIWGTGKPTREFLYVEDAARGIIQAAEKYNGPDPINLGSGFEISILELAGLIEKRIGYKGKIIFDRSKPDGQPRRQLDTSKAKREFGFKAKMNFKIGLRKTINWYLKNN</sequence>
<dbReference type="PANTHER" id="PTHR43238:SF1">
    <property type="entry name" value="GDP-L-FUCOSE SYNTHASE"/>
    <property type="match status" value="1"/>
</dbReference>
<evidence type="ECO:0000256" key="1">
    <source>
        <dbReference type="ARBA" id="ARBA00005959"/>
    </source>
</evidence>
<dbReference type="STRING" id="1797457.A2160_02515"/>
<dbReference type="HAMAP" id="MF_00956">
    <property type="entry name" value="GDP_fucose_synth"/>
    <property type="match status" value="1"/>
</dbReference>
<feature type="site" description="Important for catalytic activity" evidence="5">
    <location>
        <position position="110"/>
    </location>
</feature>
<gene>
    <name evidence="5" type="primary">fcl</name>
    <name evidence="7" type="ORF">A2160_02515</name>
</gene>
<comment type="pathway">
    <text evidence="5">Nucleotide-sugar biosynthesis; GDP-L-fucose biosynthesis via de novo pathway; GDP-L-fucose from GDP-alpha-D-mannose: step 2/2.</text>
</comment>
<keyword evidence="5" id="KW-0511">Multifunctional enzyme</keyword>
<dbReference type="GO" id="GO:0016853">
    <property type="term" value="F:isomerase activity"/>
    <property type="evidence" value="ECO:0007669"/>
    <property type="project" value="UniProtKB-KW"/>
</dbReference>
<evidence type="ECO:0000313" key="7">
    <source>
        <dbReference type="EMBL" id="OGD63335.1"/>
    </source>
</evidence>
<dbReference type="Proteomes" id="UP000177006">
    <property type="component" value="Unassembled WGS sequence"/>
</dbReference>
<protein>
    <recommendedName>
        <fullName evidence="5">GDP-L-fucose synthase</fullName>
        <ecNumber evidence="5">1.1.1.271</ecNumber>
    </recommendedName>
    <alternativeName>
        <fullName evidence="5">GDP-4-keto-6-deoxy-D-mannose-3,5-epimerase-4-reductase</fullName>
    </alternativeName>
</protein>
<feature type="binding site" evidence="5">
    <location>
        <position position="143"/>
    </location>
    <ligand>
        <name>NADP(+)</name>
        <dbReference type="ChEBI" id="CHEBI:58349"/>
    </ligand>
</feature>
<dbReference type="GO" id="GO:0070401">
    <property type="term" value="F:NADP+ binding"/>
    <property type="evidence" value="ECO:0007669"/>
    <property type="project" value="UniProtKB-UniRule"/>
</dbReference>
<comment type="caution">
    <text evidence="7">The sequence shown here is derived from an EMBL/GenBank/DDBJ whole genome shotgun (WGS) entry which is preliminary data.</text>
</comment>
<dbReference type="InterPro" id="IPR001509">
    <property type="entry name" value="Epimerase_deHydtase"/>
</dbReference>
<evidence type="ECO:0000256" key="5">
    <source>
        <dbReference type="HAMAP-Rule" id="MF_00956"/>
    </source>
</evidence>
<dbReference type="EMBL" id="MEZK01000010">
    <property type="protein sequence ID" value="OGD63335.1"/>
    <property type="molecule type" value="Genomic_DNA"/>
</dbReference>
<evidence type="ECO:0000256" key="2">
    <source>
        <dbReference type="ARBA" id="ARBA00022857"/>
    </source>
</evidence>
<dbReference type="Pfam" id="PF01370">
    <property type="entry name" value="Epimerase"/>
    <property type="match status" value="1"/>
</dbReference>
<feature type="binding site" evidence="5">
    <location>
        <begin position="15"/>
        <end position="21"/>
    </location>
    <ligand>
        <name>NADP(+)</name>
        <dbReference type="ChEBI" id="CHEBI:58349"/>
    </ligand>
</feature>
<feature type="binding site" evidence="5">
    <location>
        <begin position="166"/>
        <end position="169"/>
    </location>
    <ligand>
        <name>NADP(+)</name>
        <dbReference type="ChEBI" id="CHEBI:58349"/>
    </ligand>
</feature>
<keyword evidence="3 5" id="KW-0560">Oxidoreductase</keyword>
<dbReference type="Gene3D" id="3.40.50.720">
    <property type="entry name" value="NAD(P)-binding Rossmann-like Domain"/>
    <property type="match status" value="1"/>
</dbReference>
<keyword evidence="4 5" id="KW-0413">Isomerase</keyword>
<dbReference type="CDD" id="cd05239">
    <property type="entry name" value="GDP_FS_SDR_e"/>
    <property type="match status" value="1"/>
</dbReference>
<evidence type="ECO:0000256" key="3">
    <source>
        <dbReference type="ARBA" id="ARBA00023002"/>
    </source>
</evidence>
<feature type="binding site" evidence="5">
    <location>
        <position position="190"/>
    </location>
    <ligand>
        <name>substrate</name>
    </ligand>
</feature>